<feature type="transmembrane region" description="Helical" evidence="1">
    <location>
        <begin position="12"/>
        <end position="31"/>
    </location>
</feature>
<reference evidence="2" key="1">
    <citation type="journal article" date="2014" name="Genome Announc.">
        <title>Draft Genome Sequence of Clostridium straminisolvens Strain JCM 21531T, Isolated from a Cellulose-Degrading Bacterial Community.</title>
        <authorList>
            <person name="Yuki M."/>
            <person name="Oshima K."/>
            <person name="Suda W."/>
            <person name="Sakamoto M."/>
            <person name="Kitamura K."/>
            <person name="Iida T."/>
            <person name="Hattori M."/>
            <person name="Ohkuma M."/>
        </authorList>
    </citation>
    <scope>NUCLEOTIDE SEQUENCE [LARGE SCALE GENOMIC DNA]</scope>
    <source>
        <strain evidence="2">JCM 21531</strain>
    </source>
</reference>
<keyword evidence="2" id="KW-0418">Kinase</keyword>
<feature type="transmembrane region" description="Helical" evidence="1">
    <location>
        <begin position="37"/>
        <end position="60"/>
    </location>
</feature>
<gene>
    <name evidence="2" type="ORF">JCM21531_4093</name>
</gene>
<keyword evidence="3" id="KW-1185">Reference proteome</keyword>
<keyword evidence="1" id="KW-1133">Transmembrane helix</keyword>
<keyword evidence="2" id="KW-0808">Transferase</keyword>
<accession>W4VBA7</accession>
<comment type="caution">
    <text evidence="2">The sequence shown here is derived from an EMBL/GenBank/DDBJ whole genome shotgun (WGS) entry which is preliminary data.</text>
</comment>
<dbReference type="AlphaFoldDB" id="W4VBA7"/>
<keyword evidence="1" id="KW-0472">Membrane</keyword>
<dbReference type="Proteomes" id="UP000019109">
    <property type="component" value="Unassembled WGS sequence"/>
</dbReference>
<dbReference type="STRING" id="1294263.JCM21531_4093"/>
<dbReference type="EMBL" id="BAVR01000073">
    <property type="protein sequence ID" value="GAE90477.1"/>
    <property type="molecule type" value="Genomic_DNA"/>
</dbReference>
<name>W4VBA7_9FIRM</name>
<protein>
    <submittedName>
        <fullName evidence="2">Sensor histidine kinase</fullName>
    </submittedName>
</protein>
<dbReference type="GO" id="GO:0016301">
    <property type="term" value="F:kinase activity"/>
    <property type="evidence" value="ECO:0007669"/>
    <property type="project" value="UniProtKB-KW"/>
</dbReference>
<sequence>MNENWKIFKQYAPWLALLLCVDGLSSILLWLADIQSFYALMGFIILATLLLFSVVFVVVCNHEHKKRQAFESFLSSPDDINEKSLLKLCSDAEKEMILLLGRVLREKMIPSNSY</sequence>
<proteinExistence type="predicted"/>
<evidence type="ECO:0000313" key="3">
    <source>
        <dbReference type="Proteomes" id="UP000019109"/>
    </source>
</evidence>
<evidence type="ECO:0000256" key="1">
    <source>
        <dbReference type="SAM" id="Phobius"/>
    </source>
</evidence>
<keyword evidence="1" id="KW-0812">Transmembrane</keyword>
<evidence type="ECO:0000313" key="2">
    <source>
        <dbReference type="EMBL" id="GAE90477.1"/>
    </source>
</evidence>
<dbReference type="RefSeq" id="WP_243467775.1">
    <property type="nucleotide sequence ID" value="NZ_BAVR01000073.1"/>
</dbReference>
<organism evidence="2 3">
    <name type="scientific">Acetivibrio straminisolvens JCM 21531</name>
    <dbReference type="NCBI Taxonomy" id="1294263"/>
    <lineage>
        <taxon>Bacteria</taxon>
        <taxon>Bacillati</taxon>
        <taxon>Bacillota</taxon>
        <taxon>Clostridia</taxon>
        <taxon>Eubacteriales</taxon>
        <taxon>Oscillospiraceae</taxon>
        <taxon>Acetivibrio</taxon>
    </lineage>
</organism>